<dbReference type="RefSeq" id="WP_326506817.1">
    <property type="nucleotide sequence ID" value="NZ_JAWIIV010000009.1"/>
</dbReference>
<comment type="caution">
    <text evidence="2">The sequence shown here is derived from an EMBL/GenBank/DDBJ whole genome shotgun (WGS) entry which is preliminary data.</text>
</comment>
<reference evidence="2 3" key="1">
    <citation type="submission" date="2023-10" db="EMBL/GenBank/DDBJ databases">
        <title>Noviherbaspirillum sp. CPCC 100848 genome assembly.</title>
        <authorList>
            <person name="Li X.Y."/>
            <person name="Fang X.M."/>
        </authorList>
    </citation>
    <scope>NUCLEOTIDE SEQUENCE [LARGE SCALE GENOMIC DNA]</scope>
    <source>
        <strain evidence="2 3">CPCC 100848</strain>
    </source>
</reference>
<gene>
    <name evidence="2" type="ORF">RY831_13155</name>
</gene>
<dbReference type="Proteomes" id="UP001352263">
    <property type="component" value="Unassembled WGS sequence"/>
</dbReference>
<accession>A0ABU6J9B7</accession>
<evidence type="ECO:0000313" key="2">
    <source>
        <dbReference type="EMBL" id="MEC4720105.1"/>
    </source>
</evidence>
<dbReference type="EMBL" id="JAWIIV010000009">
    <property type="protein sequence ID" value="MEC4720105.1"/>
    <property type="molecule type" value="Genomic_DNA"/>
</dbReference>
<evidence type="ECO:0000256" key="1">
    <source>
        <dbReference type="ARBA" id="ARBA00009437"/>
    </source>
</evidence>
<name>A0ABU6J9B7_9BURK</name>
<evidence type="ECO:0008006" key="4">
    <source>
        <dbReference type="Google" id="ProtNLM"/>
    </source>
</evidence>
<dbReference type="InterPro" id="IPR058163">
    <property type="entry name" value="LysR-type_TF_proteobact-type"/>
</dbReference>
<dbReference type="Gene3D" id="3.40.190.10">
    <property type="entry name" value="Periplasmic binding protein-like II"/>
    <property type="match status" value="1"/>
</dbReference>
<dbReference type="PANTHER" id="PTHR30537:SF5">
    <property type="entry name" value="HTH-TYPE TRANSCRIPTIONAL ACTIVATOR TTDR-RELATED"/>
    <property type="match status" value="1"/>
</dbReference>
<protein>
    <recommendedName>
        <fullName evidence="4">LysR family transcriptional regulator</fullName>
    </recommendedName>
</protein>
<organism evidence="2 3">
    <name type="scientific">Noviherbaspirillum album</name>
    <dbReference type="NCBI Taxonomy" id="3080276"/>
    <lineage>
        <taxon>Bacteria</taxon>
        <taxon>Pseudomonadati</taxon>
        <taxon>Pseudomonadota</taxon>
        <taxon>Betaproteobacteria</taxon>
        <taxon>Burkholderiales</taxon>
        <taxon>Oxalobacteraceae</taxon>
        <taxon>Noviherbaspirillum</taxon>
    </lineage>
</organism>
<proteinExistence type="inferred from homology"/>
<evidence type="ECO:0000313" key="3">
    <source>
        <dbReference type="Proteomes" id="UP001352263"/>
    </source>
</evidence>
<sequence length="78" mass="8742">MQVTAESAQYYEQCRPLVHALRQTIQRLEATFGSVTGCIRVPAAVSFGSGILTNAWESFLHEYPEVQIELKLSNEVEV</sequence>
<dbReference type="PANTHER" id="PTHR30537">
    <property type="entry name" value="HTH-TYPE TRANSCRIPTIONAL REGULATOR"/>
    <property type="match status" value="1"/>
</dbReference>
<keyword evidence="3" id="KW-1185">Reference proteome</keyword>
<comment type="similarity">
    <text evidence="1">Belongs to the LysR transcriptional regulatory family.</text>
</comment>